<name>A0A2A7B7D9_9FIRM</name>
<feature type="compositionally biased region" description="Low complexity" evidence="1">
    <location>
        <begin position="41"/>
        <end position="54"/>
    </location>
</feature>
<proteinExistence type="predicted"/>
<comment type="caution">
    <text evidence="2">The sequence shown here is derived from an EMBL/GenBank/DDBJ whole genome shotgun (WGS) entry which is preliminary data.</text>
</comment>
<protein>
    <recommendedName>
        <fullName evidence="4">Leucine-rich repeat domain-containing protein</fullName>
    </recommendedName>
</protein>
<dbReference type="OrthoDB" id="1814587at2"/>
<dbReference type="Gene3D" id="3.80.10.10">
    <property type="entry name" value="Ribonuclease Inhibitor"/>
    <property type="match status" value="2"/>
</dbReference>
<dbReference type="PANTHER" id="PTHR45661:SF3">
    <property type="entry name" value="IG-LIKE DOMAIN-CONTAINING PROTEIN"/>
    <property type="match status" value="1"/>
</dbReference>
<dbReference type="InterPro" id="IPR032675">
    <property type="entry name" value="LRR_dom_sf"/>
</dbReference>
<dbReference type="AlphaFoldDB" id="A0A2A7B7D9"/>
<evidence type="ECO:0000313" key="2">
    <source>
        <dbReference type="EMBL" id="PDX87327.1"/>
    </source>
</evidence>
<gene>
    <name evidence="2" type="ORF">CHR60_04475</name>
</gene>
<feature type="compositionally biased region" description="Low complexity" evidence="1">
    <location>
        <begin position="62"/>
        <end position="75"/>
    </location>
</feature>
<sequence>MCENKNGRIFMSKKMDRRNFLKLAGTTAFAVSVTSVLGGCSEVPDAPSSSSPSASPEPPAPSSSGSSSSSSDASSTPDVEQSKIIWETRNNDDGTAVLTGYDSNGAQPMGVITLPEKWSGRKIVELDGNLGGKITKMIVPGCYKKVHYGGSKYLEELILNEGVESIYEFDGSTSLRNVQLPSTIKSIGYKAFLGCTSLTSINLPEGLESLGWHAFSESGLTTVVVPSTVVSYNSYNDSAPFYDCKNLVSATIKCSVLSQCMFEACPQLKSVSLNDTILELPYKIFRDCSALPAITLPEKLKRLHGEAFNGCKSLPSITIPETVSVIDEKVFSRTSIQKIILPNNLKKIAWGTFEECSILQAVYIPLSVNTIENDAFENCPLLKDVYYQSGETQWVHINISDYGNTMLKAAAMHYYSSPNSLR</sequence>
<feature type="region of interest" description="Disordered" evidence="1">
    <location>
        <begin position="41"/>
        <end position="87"/>
    </location>
</feature>
<reference evidence="2 3" key="1">
    <citation type="journal article" date="2017" name="Front. Microbiol.">
        <title>New Insights into the Diversity of the Genus Faecalibacterium.</title>
        <authorList>
            <person name="Benevides L."/>
            <person name="Burman S."/>
            <person name="Martin R."/>
            <person name="Robert V."/>
            <person name="Thomas M."/>
            <person name="Miquel S."/>
            <person name="Chain F."/>
            <person name="Sokol H."/>
            <person name="Bermudez-Humaran L.G."/>
            <person name="Morrison M."/>
            <person name="Langella P."/>
            <person name="Azevedo V.A."/>
            <person name="Chatel J.M."/>
            <person name="Soares S."/>
        </authorList>
    </citation>
    <scope>NUCLEOTIDE SEQUENCE [LARGE SCALE GENOMIC DNA]</scope>
    <source>
        <strain evidence="2 3">AHMP21</strain>
    </source>
</reference>
<dbReference type="Proteomes" id="UP000220904">
    <property type="component" value="Unassembled WGS sequence"/>
</dbReference>
<accession>A0A2A7B7D9</accession>
<dbReference type="SUPFAM" id="SSF52058">
    <property type="entry name" value="L domain-like"/>
    <property type="match status" value="1"/>
</dbReference>
<dbReference type="InterPro" id="IPR053139">
    <property type="entry name" value="Surface_bspA-like"/>
</dbReference>
<dbReference type="EMBL" id="NOUV01000010">
    <property type="protein sequence ID" value="PDX87327.1"/>
    <property type="molecule type" value="Genomic_DNA"/>
</dbReference>
<dbReference type="Pfam" id="PF13306">
    <property type="entry name" value="LRR_5"/>
    <property type="match status" value="1"/>
</dbReference>
<dbReference type="PANTHER" id="PTHR45661">
    <property type="entry name" value="SURFACE ANTIGEN"/>
    <property type="match status" value="1"/>
</dbReference>
<evidence type="ECO:0000256" key="1">
    <source>
        <dbReference type="SAM" id="MobiDB-lite"/>
    </source>
</evidence>
<evidence type="ECO:0008006" key="4">
    <source>
        <dbReference type="Google" id="ProtNLM"/>
    </source>
</evidence>
<evidence type="ECO:0000313" key="3">
    <source>
        <dbReference type="Proteomes" id="UP000220904"/>
    </source>
</evidence>
<dbReference type="InterPro" id="IPR026906">
    <property type="entry name" value="LRR_5"/>
</dbReference>
<organism evidence="2 3">
    <name type="scientific">Faecalibacterium prausnitzii</name>
    <dbReference type="NCBI Taxonomy" id="853"/>
    <lineage>
        <taxon>Bacteria</taxon>
        <taxon>Bacillati</taxon>
        <taxon>Bacillota</taxon>
        <taxon>Clostridia</taxon>
        <taxon>Eubacteriales</taxon>
        <taxon>Oscillospiraceae</taxon>
        <taxon>Faecalibacterium</taxon>
    </lineage>
</organism>